<gene>
    <name evidence="3" type="ORF">DNU06_15010</name>
</gene>
<feature type="domain" description="Outer membrane protein beta-barrel" evidence="2">
    <location>
        <begin position="29"/>
        <end position="195"/>
    </location>
</feature>
<proteinExistence type="predicted"/>
<evidence type="ECO:0000313" key="4">
    <source>
        <dbReference type="Proteomes" id="UP000249248"/>
    </source>
</evidence>
<dbReference type="Pfam" id="PF13568">
    <property type="entry name" value="OMP_b-brl_2"/>
    <property type="match status" value="1"/>
</dbReference>
<keyword evidence="1" id="KW-0732">Signal</keyword>
<dbReference type="AlphaFoldDB" id="A0A2W1NA04"/>
<protein>
    <recommendedName>
        <fullName evidence="2">Outer membrane protein beta-barrel domain-containing protein</fullName>
    </recommendedName>
</protein>
<dbReference type="SUPFAM" id="SSF56925">
    <property type="entry name" value="OMPA-like"/>
    <property type="match status" value="1"/>
</dbReference>
<evidence type="ECO:0000313" key="3">
    <source>
        <dbReference type="EMBL" id="PZE16105.1"/>
    </source>
</evidence>
<accession>A0A2W1NA04</accession>
<dbReference type="EMBL" id="QKSB01000012">
    <property type="protein sequence ID" value="PZE16105.1"/>
    <property type="molecule type" value="Genomic_DNA"/>
</dbReference>
<evidence type="ECO:0000256" key="1">
    <source>
        <dbReference type="SAM" id="SignalP"/>
    </source>
</evidence>
<comment type="caution">
    <text evidence="3">The sequence shown here is derived from an EMBL/GenBank/DDBJ whole genome shotgun (WGS) entry which is preliminary data.</text>
</comment>
<reference evidence="3 4" key="1">
    <citation type="submission" date="2018-06" db="EMBL/GenBank/DDBJ databases">
        <title>The draft genome sequence of Crocinitomix sp. SM1701.</title>
        <authorList>
            <person name="Zhang X."/>
        </authorList>
    </citation>
    <scope>NUCLEOTIDE SEQUENCE [LARGE SCALE GENOMIC DNA]</scope>
    <source>
        <strain evidence="3 4">SM1701</strain>
    </source>
</reference>
<evidence type="ECO:0000259" key="2">
    <source>
        <dbReference type="Pfam" id="PF13568"/>
    </source>
</evidence>
<keyword evidence="4" id="KW-1185">Reference proteome</keyword>
<dbReference type="Proteomes" id="UP000249248">
    <property type="component" value="Unassembled WGS sequence"/>
</dbReference>
<sequence>MRKKIIMRKIITVLTMMALIPCYGQNHFVGLKGGIGTTNINPSFLSDTENRIGFNYGLTYDYQLNKKFNIGVEFLYFQKGFSNEIIFTDALGKPTFSSSIKTNLDYFAMPLKGGFLFGNKITGFVNLGIIPALLLEAKSIIPATEGLTEESTSYDIDYIRKVELGGLIEVGANYKIASNFLLSTACGFHHSITSIIEGSNSRNYGIVLSIGLKYALKRE</sequence>
<name>A0A2W1NA04_9FLAO</name>
<feature type="signal peptide" evidence="1">
    <location>
        <begin position="1"/>
        <end position="24"/>
    </location>
</feature>
<dbReference type="InterPro" id="IPR025665">
    <property type="entry name" value="Beta-barrel_OMP_2"/>
</dbReference>
<organism evidence="3 4">
    <name type="scientific">Putridiphycobacter roseus</name>
    <dbReference type="NCBI Taxonomy" id="2219161"/>
    <lineage>
        <taxon>Bacteria</taxon>
        <taxon>Pseudomonadati</taxon>
        <taxon>Bacteroidota</taxon>
        <taxon>Flavobacteriia</taxon>
        <taxon>Flavobacteriales</taxon>
        <taxon>Crocinitomicaceae</taxon>
        <taxon>Putridiphycobacter</taxon>
    </lineage>
</organism>
<dbReference type="InterPro" id="IPR011250">
    <property type="entry name" value="OMP/PagP_B-barrel"/>
</dbReference>
<feature type="chain" id="PRO_5016066107" description="Outer membrane protein beta-barrel domain-containing protein" evidence="1">
    <location>
        <begin position="25"/>
        <end position="219"/>
    </location>
</feature>